<keyword evidence="3" id="KW-1185">Reference proteome</keyword>
<proteinExistence type="predicted"/>
<evidence type="ECO:0000313" key="3">
    <source>
        <dbReference type="Proteomes" id="UP001230328"/>
    </source>
</evidence>
<evidence type="ECO:0008006" key="4">
    <source>
        <dbReference type="Google" id="ProtNLM"/>
    </source>
</evidence>
<organism evidence="2 3">
    <name type="scientific">Streptomyces umbrinus</name>
    <dbReference type="NCBI Taxonomy" id="67370"/>
    <lineage>
        <taxon>Bacteria</taxon>
        <taxon>Bacillati</taxon>
        <taxon>Actinomycetota</taxon>
        <taxon>Actinomycetes</taxon>
        <taxon>Kitasatosporales</taxon>
        <taxon>Streptomycetaceae</taxon>
        <taxon>Streptomyces</taxon>
        <taxon>Streptomyces phaeochromogenes group</taxon>
    </lineage>
</organism>
<accession>A0ABU0SHX8</accession>
<dbReference type="EMBL" id="JAUSZI010000002">
    <property type="protein sequence ID" value="MDQ1023176.1"/>
    <property type="molecule type" value="Genomic_DNA"/>
</dbReference>
<comment type="caution">
    <text evidence="2">The sequence shown here is derived from an EMBL/GenBank/DDBJ whole genome shotgun (WGS) entry which is preliminary data.</text>
</comment>
<evidence type="ECO:0000256" key="1">
    <source>
        <dbReference type="SAM" id="MobiDB-lite"/>
    </source>
</evidence>
<gene>
    <name evidence="2" type="ORF">QF035_000758</name>
</gene>
<feature type="compositionally biased region" description="Basic residues" evidence="1">
    <location>
        <begin position="168"/>
        <end position="186"/>
    </location>
</feature>
<name>A0ABU0SHX8_9ACTN</name>
<protein>
    <recommendedName>
        <fullName evidence="4">Transposase</fullName>
    </recommendedName>
</protein>
<feature type="region of interest" description="Disordered" evidence="1">
    <location>
        <begin position="1"/>
        <end position="22"/>
    </location>
</feature>
<reference evidence="2 3" key="1">
    <citation type="submission" date="2023-07" db="EMBL/GenBank/DDBJ databases">
        <title>Comparative genomics of wheat-associated soil bacteria to identify genetic determinants of phenazine resistance.</title>
        <authorList>
            <person name="Mouncey N."/>
        </authorList>
    </citation>
    <scope>NUCLEOTIDE SEQUENCE [LARGE SCALE GENOMIC DNA]</scope>
    <source>
        <strain evidence="2 3">V2I4</strain>
    </source>
</reference>
<feature type="compositionally biased region" description="Basic and acidic residues" evidence="1">
    <location>
        <begin position="212"/>
        <end position="223"/>
    </location>
</feature>
<sequence length="223" mass="25550">MRRSVPVVTDSPRPDRNDSSFGERALHLSHLRMSAAWSGSVTRGHYRHQHRRHPGDVDRCWQACLRRFDLEHTFRMPKQTLGWTKPQPRGPEVADRWTWLVTAAHAQLLLARPLAADLRRPWAQPAEPNRLTSARVRREFRHIRTKTDSPAGAPKPTRPGPGRPPGSKNRHPAIRPKCRPAPRHGRALYSPVPPQERDEASANYGKQQLRAQVRDRQDFSSAE</sequence>
<feature type="region of interest" description="Disordered" evidence="1">
    <location>
        <begin position="129"/>
        <end position="223"/>
    </location>
</feature>
<evidence type="ECO:0000313" key="2">
    <source>
        <dbReference type="EMBL" id="MDQ1023176.1"/>
    </source>
</evidence>
<dbReference type="Proteomes" id="UP001230328">
    <property type="component" value="Unassembled WGS sequence"/>
</dbReference>